<dbReference type="Proteomes" id="UP000268727">
    <property type="component" value="Unassembled WGS sequence"/>
</dbReference>
<accession>A0A3N1GYV2</accession>
<keyword evidence="1" id="KW-0812">Transmembrane</keyword>
<evidence type="ECO:0000313" key="2">
    <source>
        <dbReference type="EMBL" id="ROP35369.1"/>
    </source>
</evidence>
<keyword evidence="1" id="KW-1133">Transmembrane helix</keyword>
<gene>
    <name evidence="2" type="ORF">EDD40_0595</name>
</gene>
<comment type="caution">
    <text evidence="2">The sequence shown here is derived from an EMBL/GenBank/DDBJ whole genome shotgun (WGS) entry which is preliminary data.</text>
</comment>
<dbReference type="EMBL" id="RJKM01000001">
    <property type="protein sequence ID" value="ROP35369.1"/>
    <property type="molecule type" value="Genomic_DNA"/>
</dbReference>
<evidence type="ECO:0000313" key="3">
    <source>
        <dbReference type="Proteomes" id="UP000268727"/>
    </source>
</evidence>
<keyword evidence="3" id="KW-1185">Reference proteome</keyword>
<evidence type="ECO:0000256" key="1">
    <source>
        <dbReference type="SAM" id="Phobius"/>
    </source>
</evidence>
<organism evidence="2 3">
    <name type="scientific">Saccharothrix texasensis</name>
    <dbReference type="NCBI Taxonomy" id="103734"/>
    <lineage>
        <taxon>Bacteria</taxon>
        <taxon>Bacillati</taxon>
        <taxon>Actinomycetota</taxon>
        <taxon>Actinomycetes</taxon>
        <taxon>Pseudonocardiales</taxon>
        <taxon>Pseudonocardiaceae</taxon>
        <taxon>Saccharothrix</taxon>
    </lineage>
</organism>
<dbReference type="AlphaFoldDB" id="A0A3N1GYV2"/>
<protein>
    <submittedName>
        <fullName evidence="2">Uncharacterized protein</fullName>
    </submittedName>
</protein>
<proteinExistence type="predicted"/>
<feature type="transmembrane region" description="Helical" evidence="1">
    <location>
        <begin position="20"/>
        <end position="45"/>
    </location>
</feature>
<keyword evidence="1" id="KW-0472">Membrane</keyword>
<name>A0A3N1GYV2_9PSEU</name>
<reference evidence="2 3" key="1">
    <citation type="submission" date="2018-11" db="EMBL/GenBank/DDBJ databases">
        <title>Sequencing the genomes of 1000 actinobacteria strains.</title>
        <authorList>
            <person name="Klenk H.-P."/>
        </authorList>
    </citation>
    <scope>NUCLEOTIDE SEQUENCE [LARGE SCALE GENOMIC DNA]</scope>
    <source>
        <strain evidence="2 3">DSM 44231</strain>
    </source>
</reference>
<sequence>MTDTPRTGPEVPLTSGRSGAAAKGVGAVTALSVAGLVVAGMTVAITHDAEKTAALEAAGTRVEADVVAAERVESADEVVYEIVLRIPVPDGVTFDVEHRCTHYACAAATRRSATTRPVIVDPMTRAWAVIH</sequence>